<organism evidence="3 4">
    <name type="scientific">Thiopseudomonas acetoxidans</name>
    <dbReference type="NCBI Taxonomy" id="3041622"/>
    <lineage>
        <taxon>Bacteria</taxon>
        <taxon>Pseudomonadati</taxon>
        <taxon>Pseudomonadota</taxon>
        <taxon>Gammaproteobacteria</taxon>
        <taxon>Pseudomonadales</taxon>
        <taxon>Pseudomonadaceae</taxon>
        <taxon>Thiopseudomonas</taxon>
    </lineage>
</organism>
<dbReference type="Proteomes" id="UP001241056">
    <property type="component" value="Unassembled WGS sequence"/>
</dbReference>
<dbReference type="PROSITE" id="PS50005">
    <property type="entry name" value="TPR"/>
    <property type="match status" value="1"/>
</dbReference>
<name>A0ABT7SQT8_9GAMM</name>
<feature type="chain" id="PRO_5046469833" evidence="2">
    <location>
        <begin position="24"/>
        <end position="250"/>
    </location>
</feature>
<gene>
    <name evidence="3" type="primary">pilW</name>
    <name evidence="3" type="ORF">QEZ41_09740</name>
</gene>
<keyword evidence="1" id="KW-0802">TPR repeat</keyword>
<evidence type="ECO:0000256" key="2">
    <source>
        <dbReference type="SAM" id="SignalP"/>
    </source>
</evidence>
<sequence length="250" mass="28562">MLRTGILITFLSLLVGCVTSGPAQPMRTAEGREQARQAYIDLAVGYLREGMTGQAKVPLQNVLKINPNDSEALEILALVFQQEMEPELAEKNFKKALSNKRDTRILNNYGSFLFEQERYDEAYNVFSEAAKDTMYLSRSRVFENLGMTALRLDRAEDAYHYFQRALRLDAQQPISLLELGTLSYERKDYIAARRYYESFVSISEHNAASLLLGVRLAKIFEDRDQAASLGLQLKRLYPASAEYQAYRTEQ</sequence>
<dbReference type="Gene3D" id="1.25.40.10">
    <property type="entry name" value="Tetratricopeptide repeat domain"/>
    <property type="match status" value="1"/>
</dbReference>
<dbReference type="PANTHER" id="PTHR12558:SF13">
    <property type="entry name" value="CELL DIVISION CYCLE PROTEIN 27 HOMOLOG"/>
    <property type="match status" value="1"/>
</dbReference>
<dbReference type="InterPro" id="IPR013360">
    <property type="entry name" value="Pilus_4_PilW"/>
</dbReference>
<feature type="repeat" description="TPR" evidence="1">
    <location>
        <begin position="139"/>
        <end position="172"/>
    </location>
</feature>
<dbReference type="RefSeq" id="WP_289411332.1">
    <property type="nucleotide sequence ID" value="NZ_JAUCDY010000012.1"/>
</dbReference>
<comment type="caution">
    <text evidence="3">The sequence shown here is derived from an EMBL/GenBank/DDBJ whole genome shotgun (WGS) entry which is preliminary data.</text>
</comment>
<proteinExistence type="predicted"/>
<dbReference type="PROSITE" id="PS51257">
    <property type="entry name" value="PROKAR_LIPOPROTEIN"/>
    <property type="match status" value="1"/>
</dbReference>
<evidence type="ECO:0000313" key="3">
    <source>
        <dbReference type="EMBL" id="MDM7858550.1"/>
    </source>
</evidence>
<dbReference type="PANTHER" id="PTHR12558">
    <property type="entry name" value="CELL DIVISION CYCLE 16,23,27"/>
    <property type="match status" value="1"/>
</dbReference>
<evidence type="ECO:0000313" key="4">
    <source>
        <dbReference type="Proteomes" id="UP001241056"/>
    </source>
</evidence>
<keyword evidence="4" id="KW-1185">Reference proteome</keyword>
<protein>
    <submittedName>
        <fullName evidence="3">Type IV pilus biogenesis/stability protein PilW</fullName>
    </submittedName>
</protein>
<dbReference type="NCBIfam" id="TIGR02521">
    <property type="entry name" value="type_IV_pilW"/>
    <property type="match status" value="1"/>
</dbReference>
<dbReference type="InterPro" id="IPR011990">
    <property type="entry name" value="TPR-like_helical_dom_sf"/>
</dbReference>
<reference evidence="3 4" key="1">
    <citation type="submission" date="2023-06" db="EMBL/GenBank/DDBJ databases">
        <title>Thiopseudomonas sp. CY1220 draft genome sequence.</title>
        <authorList>
            <person name="Zhao G."/>
            <person name="An M."/>
        </authorList>
    </citation>
    <scope>NUCLEOTIDE SEQUENCE [LARGE SCALE GENOMIC DNA]</scope>
    <source>
        <strain evidence="3 4">CY1220</strain>
    </source>
</reference>
<keyword evidence="2" id="KW-0732">Signal</keyword>
<dbReference type="EMBL" id="JAUCDY010000012">
    <property type="protein sequence ID" value="MDM7858550.1"/>
    <property type="molecule type" value="Genomic_DNA"/>
</dbReference>
<evidence type="ECO:0000256" key="1">
    <source>
        <dbReference type="PROSITE-ProRule" id="PRU00339"/>
    </source>
</evidence>
<feature type="signal peptide" evidence="2">
    <location>
        <begin position="1"/>
        <end position="23"/>
    </location>
</feature>
<dbReference type="SUPFAM" id="SSF81901">
    <property type="entry name" value="HCP-like"/>
    <property type="match status" value="1"/>
</dbReference>
<dbReference type="SMART" id="SM00028">
    <property type="entry name" value="TPR"/>
    <property type="match status" value="4"/>
</dbReference>
<accession>A0ABT7SQT8</accession>
<dbReference type="Pfam" id="PF13432">
    <property type="entry name" value="TPR_16"/>
    <property type="match status" value="1"/>
</dbReference>
<dbReference type="InterPro" id="IPR019734">
    <property type="entry name" value="TPR_rpt"/>
</dbReference>